<evidence type="ECO:0000313" key="2">
    <source>
        <dbReference type="Proteomes" id="UP000074072"/>
    </source>
</evidence>
<organism evidence="1 2">
    <name type="scientific">Sphingomonas sanguinis</name>
    <dbReference type="NCBI Taxonomy" id="33051"/>
    <lineage>
        <taxon>Bacteria</taxon>
        <taxon>Pseudomonadati</taxon>
        <taxon>Pseudomonadota</taxon>
        <taxon>Alphaproteobacteria</taxon>
        <taxon>Sphingomonadales</taxon>
        <taxon>Sphingomonadaceae</taxon>
        <taxon>Sphingomonas</taxon>
    </lineage>
</organism>
<protein>
    <submittedName>
        <fullName evidence="1">Uncharacterized protein</fullName>
    </submittedName>
</protein>
<dbReference type="InterPro" id="IPR056206">
    <property type="entry name" value="Tis1_ImmP"/>
</dbReference>
<dbReference type="PATRIC" id="fig|33051.4.peg.1449"/>
<dbReference type="EMBL" id="LDTE01000002">
    <property type="protein sequence ID" value="KTW03267.1"/>
    <property type="molecule type" value="Genomic_DNA"/>
</dbReference>
<gene>
    <name evidence="1" type="ORF">SB4_01145</name>
</gene>
<evidence type="ECO:0000313" key="1">
    <source>
        <dbReference type="EMBL" id="KTW03267.1"/>
    </source>
</evidence>
<dbReference type="Pfam" id="PF24154">
    <property type="entry name" value="Tis1_ImmP"/>
    <property type="match status" value="1"/>
</dbReference>
<name>A0A147J342_9SPHN</name>
<comment type="caution">
    <text evidence="1">The sequence shown here is derived from an EMBL/GenBank/DDBJ whole genome shotgun (WGS) entry which is preliminary data.</text>
</comment>
<sequence length="78" mass="9108">MSGEDEKGVPSHAFRTGQDVYLIYSFEDVAFHWENASGRVFRRFKDTGRESETVHSNRLFTDAQIGGRLATREEYERY</sequence>
<dbReference type="Proteomes" id="UP000074072">
    <property type="component" value="Unassembled WGS sequence"/>
</dbReference>
<proteinExistence type="predicted"/>
<accession>A0A147J342</accession>
<dbReference type="AlphaFoldDB" id="A0A147J342"/>
<dbReference type="RefSeq" id="WP_153006002.1">
    <property type="nucleotide sequence ID" value="NZ_LDTE01000002.1"/>
</dbReference>
<reference evidence="1 2" key="1">
    <citation type="journal article" date="2016" name="Front. Microbiol.">
        <title>Genomic Resource of Rice Seed Associated Bacteria.</title>
        <authorList>
            <person name="Midha S."/>
            <person name="Bansal K."/>
            <person name="Sharma S."/>
            <person name="Kumar N."/>
            <person name="Patil P.P."/>
            <person name="Chaudhry V."/>
            <person name="Patil P.B."/>
        </authorList>
    </citation>
    <scope>NUCLEOTIDE SEQUENCE [LARGE SCALE GENOMIC DNA]</scope>
    <source>
        <strain evidence="1 2">SB4</strain>
    </source>
</reference>
<dbReference type="OrthoDB" id="7573881at2"/>